<dbReference type="AlphaFoldDB" id="A0A1E8FBK4"/>
<reference evidence="5 6" key="1">
    <citation type="submission" date="2016-09" db="EMBL/GenBank/DDBJ databases">
        <title>Alteromonas lipolytica, a new species isolated from sea water.</title>
        <authorList>
            <person name="Wu Y.-H."/>
            <person name="Cheng H."/>
            <person name="Xu X.-W."/>
        </authorList>
    </citation>
    <scope>NUCLEOTIDE SEQUENCE [LARGE SCALE GENOMIC DNA]</scope>
    <source>
        <strain evidence="5 6">JW12</strain>
    </source>
</reference>
<dbReference type="GO" id="GO:0050660">
    <property type="term" value="F:flavin adenine dinucleotide binding"/>
    <property type="evidence" value="ECO:0007669"/>
    <property type="project" value="TreeGrafter"/>
</dbReference>
<dbReference type="EMBL" id="MJIC01000015">
    <property type="protein sequence ID" value="OFI32883.1"/>
    <property type="molecule type" value="Genomic_DNA"/>
</dbReference>
<dbReference type="InterPro" id="IPR008254">
    <property type="entry name" value="Flavodoxin/NO_synth"/>
</dbReference>
<accession>A0A1E8FBK4</accession>
<evidence type="ECO:0000313" key="6">
    <source>
        <dbReference type="Proteomes" id="UP000176037"/>
    </source>
</evidence>
<dbReference type="RefSeq" id="WP_070177260.1">
    <property type="nucleotide sequence ID" value="NZ_BMJR01000002.1"/>
</dbReference>
<evidence type="ECO:0000256" key="1">
    <source>
        <dbReference type="ARBA" id="ARBA00001917"/>
    </source>
</evidence>
<feature type="domain" description="Flavodoxin-like" evidence="4">
    <location>
        <begin position="5"/>
        <end position="142"/>
    </location>
</feature>
<keyword evidence="6" id="KW-1185">Reference proteome</keyword>
<dbReference type="GO" id="GO:0005829">
    <property type="term" value="C:cytosol"/>
    <property type="evidence" value="ECO:0007669"/>
    <property type="project" value="TreeGrafter"/>
</dbReference>
<name>A0A1E8FBK4_9ALTE</name>
<dbReference type="STRING" id="1856405.BFC17_01000"/>
<organism evidence="5 6">
    <name type="scientific">Alteromonas lipolytica</name>
    <dbReference type="NCBI Taxonomy" id="1856405"/>
    <lineage>
        <taxon>Bacteria</taxon>
        <taxon>Pseudomonadati</taxon>
        <taxon>Pseudomonadota</taxon>
        <taxon>Gammaproteobacteria</taxon>
        <taxon>Alteromonadales</taxon>
        <taxon>Alteromonadaceae</taxon>
        <taxon>Alteromonas/Salinimonas group</taxon>
        <taxon>Alteromonas</taxon>
    </lineage>
</organism>
<evidence type="ECO:0000259" key="4">
    <source>
        <dbReference type="PROSITE" id="PS50902"/>
    </source>
</evidence>
<dbReference type="SUPFAM" id="SSF52218">
    <property type="entry name" value="Flavoproteins"/>
    <property type="match status" value="1"/>
</dbReference>
<dbReference type="PROSITE" id="PS50902">
    <property type="entry name" value="FLAVODOXIN_LIKE"/>
    <property type="match status" value="1"/>
</dbReference>
<dbReference type="Pfam" id="PF00258">
    <property type="entry name" value="Flavodoxin_1"/>
    <property type="match status" value="1"/>
</dbReference>
<sequence>MDRHFTLLVGSVLGASEYVADAIAETLRARGYKATILTQPDIADIDEDSTWFICTSTHGAGELPDNIKPFAAQLEGEDLSDIEFFVVGLGDSSYDTYCYGAIAMETLLTKGGAKLMAEPLHIDVLHHPIPEDRAVEWLEPILDTLD</sequence>
<dbReference type="GO" id="GO:0010181">
    <property type="term" value="F:FMN binding"/>
    <property type="evidence" value="ECO:0007669"/>
    <property type="project" value="InterPro"/>
</dbReference>
<proteinExistence type="predicted"/>
<evidence type="ECO:0000256" key="3">
    <source>
        <dbReference type="ARBA" id="ARBA00022643"/>
    </source>
</evidence>
<dbReference type="Gene3D" id="3.40.50.360">
    <property type="match status" value="1"/>
</dbReference>
<dbReference type="NCBIfam" id="NF006531">
    <property type="entry name" value="PRK09004.1"/>
    <property type="match status" value="1"/>
</dbReference>
<comment type="cofactor">
    <cofactor evidence="1">
        <name>FMN</name>
        <dbReference type="ChEBI" id="CHEBI:58210"/>
    </cofactor>
</comment>
<keyword evidence="3" id="KW-0288">FMN</keyword>
<keyword evidence="2" id="KW-0285">Flavoprotein</keyword>
<comment type="caution">
    <text evidence="5">The sequence shown here is derived from an EMBL/GenBank/DDBJ whole genome shotgun (WGS) entry which is preliminary data.</text>
</comment>
<dbReference type="PANTHER" id="PTHR19384:SF128">
    <property type="entry name" value="NADPH OXIDOREDUCTASE A"/>
    <property type="match status" value="1"/>
</dbReference>
<protein>
    <submittedName>
        <fullName evidence="5">Nitric oxide synthase</fullName>
    </submittedName>
</protein>
<evidence type="ECO:0000313" key="5">
    <source>
        <dbReference type="EMBL" id="OFI32883.1"/>
    </source>
</evidence>
<gene>
    <name evidence="5" type="ORF">BFC17_01000</name>
</gene>
<dbReference type="Proteomes" id="UP000176037">
    <property type="component" value="Unassembled WGS sequence"/>
</dbReference>
<evidence type="ECO:0000256" key="2">
    <source>
        <dbReference type="ARBA" id="ARBA00022630"/>
    </source>
</evidence>
<dbReference type="GO" id="GO:0016491">
    <property type="term" value="F:oxidoreductase activity"/>
    <property type="evidence" value="ECO:0007669"/>
    <property type="project" value="TreeGrafter"/>
</dbReference>
<dbReference type="InterPro" id="IPR029039">
    <property type="entry name" value="Flavoprotein-like_sf"/>
</dbReference>
<dbReference type="PANTHER" id="PTHR19384">
    <property type="entry name" value="NITRIC OXIDE SYNTHASE-RELATED"/>
    <property type="match status" value="1"/>
</dbReference>